<feature type="active site" description="Proton donor/acceptor" evidence="3">
    <location>
        <position position="92"/>
    </location>
</feature>
<evidence type="ECO:0000259" key="5">
    <source>
        <dbReference type="PROSITE" id="PS52004"/>
    </source>
</evidence>
<evidence type="ECO:0000256" key="2">
    <source>
        <dbReference type="ARBA" id="ARBA00022679"/>
    </source>
</evidence>
<dbReference type="InterPro" id="IPR010122">
    <property type="entry name" value="HMG_CoA_synthase_euk"/>
</dbReference>
<evidence type="ECO:0000256" key="4">
    <source>
        <dbReference type="PIRSR" id="PIRSR610122-2"/>
    </source>
</evidence>
<dbReference type="Proteomes" id="UP000794436">
    <property type="component" value="Unassembled WGS sequence"/>
</dbReference>
<accession>A0A8K1FB52</accession>
<dbReference type="InterPro" id="IPR013746">
    <property type="entry name" value="HMG_CoA_synt_C_dom"/>
</dbReference>
<dbReference type="PANTHER" id="PTHR43323:SF2">
    <property type="entry name" value="HYDROXYMETHYLGLUTARYL-COA SYNTHASE"/>
    <property type="match status" value="1"/>
</dbReference>
<proteinExistence type="inferred from homology"/>
<dbReference type="InterPro" id="IPR013528">
    <property type="entry name" value="HMG_CoA_synth_N"/>
</dbReference>
<gene>
    <name evidence="6" type="ORF">Poli38472_010638</name>
</gene>
<dbReference type="GO" id="GO:0010142">
    <property type="term" value="P:farnesyl diphosphate biosynthetic process, mevalonate pathway"/>
    <property type="evidence" value="ECO:0007669"/>
    <property type="project" value="InterPro"/>
</dbReference>
<feature type="active site" description="Acyl-thioester intermediate" evidence="3">
    <location>
        <position position="126"/>
    </location>
</feature>
<dbReference type="GO" id="GO:0004421">
    <property type="term" value="F:hydroxymethylglutaryl-CoA synthase activity"/>
    <property type="evidence" value="ECO:0007669"/>
    <property type="project" value="InterPro"/>
</dbReference>
<dbReference type="OrthoDB" id="1269963at2759"/>
<dbReference type="InterPro" id="IPR014030">
    <property type="entry name" value="Ketoacyl_synth_N"/>
</dbReference>
<dbReference type="InterPro" id="IPR016039">
    <property type="entry name" value="Thiolase-like"/>
</dbReference>
<feature type="binding site" evidence="4">
    <location>
        <position position="267"/>
    </location>
    <ligand>
        <name>CoA</name>
        <dbReference type="ChEBI" id="CHEBI:57287"/>
    </ligand>
</feature>
<dbReference type="FunFam" id="3.40.47.10:FF:000008">
    <property type="entry name" value="3-hydroxy-3-methylglutaryl coenzyme A synthase"/>
    <property type="match status" value="1"/>
</dbReference>
<evidence type="ECO:0000256" key="1">
    <source>
        <dbReference type="ARBA" id="ARBA00007061"/>
    </source>
</evidence>
<dbReference type="CDD" id="cd00827">
    <property type="entry name" value="init_cond_enzymes"/>
    <property type="match status" value="1"/>
</dbReference>
<reference evidence="6" key="1">
    <citation type="submission" date="2019-03" db="EMBL/GenBank/DDBJ databases">
        <title>Long read genome sequence of the mycoparasitic Pythium oligandrum ATCC 38472 isolated from sugarbeet rhizosphere.</title>
        <authorList>
            <person name="Gaulin E."/>
        </authorList>
    </citation>
    <scope>NUCLEOTIDE SEQUENCE</scope>
    <source>
        <strain evidence="6">ATCC 38472_TT</strain>
    </source>
</reference>
<evidence type="ECO:0000313" key="6">
    <source>
        <dbReference type="EMBL" id="TMW55756.1"/>
    </source>
</evidence>
<sequence length="952" mass="103239">MAALHDTNTRPAHVGILAMEVYFPETYVEQSDLERFDGVPSGKYTIGLGQDQLGYTGDREDANSIALTCVTQLMEKYNIDPNEIGRLEVGTETLVDKSKSTKTVLMELFAASGNTDIEGVSTINACYGGTAALFNSLAWVESSAWDGRYAIAVASDIAVYAKGSARPTNGCGVIAMLIGPNAPLVVENRTRTTHASHIWDFFKPNPSTEFPTVDGQHSLACYMRALDDCYLRFCQKNERLSGSSAAFNVSSLDYAVFHSPYNKQVQKSISRLCFLDYRRQPLVEDDSTLTKWRDMPLEQTYTDRELDLTARKVSAEIYKKMAVPCHSVTKRLGNCYTASVYINLATIVHTQAAALANKRVLAFSYGSGSMASMFSIHARQCDEGSDPRFSLETMSKHLNLFARLEKRKQTSAEQFSYYMDLREKFHGKKSVTPVQPVSTITPGAYYLVDIDEKFRRRYARKPFDAPSNVSGSESTGVVAKSITNNGGVYVSGVSVILPGRDAPDNSGESALKALLNGDNCIETLTDAAVDAMLSRNIVQFKKSADKQSTEAMKVTTRDESIQVAAIMRPVDLTSAPYNVSTSMVEGMDESTRLGVAAGLDALKQAGLVSGQNGNWQLEDRVAASTGVIYATSYPSMSAAVAEASRFHTTDKASYELDRKYLFKILVLANAQLAQITGAKGPNTQTNGACAGMTQAIGLAHDWIRVGRCERVVVIASDVASNETLMPWIGSGFRVLGAASIASTPETAALPFDARRNGMLVGSGAAAVVLEASSALVKRPVVSPPVRLLATRYVNSAYHGAAIDVKHVTQELLAFFHEIENSYGITREQFAQHGVYYSHETFTNSSPKASCAYAEIEALRGALGTELLSQLTLANTKGFTGHPMGVSFEDVVAVEGLRSGRVPPVANFQVPDPHLGGPLRLSKGGEYPHKYAMRFAAGFGSQAAFTLYTVEDL</sequence>
<dbReference type="InterPro" id="IPR020841">
    <property type="entry name" value="PKS_Beta-ketoAc_synthase_dom"/>
</dbReference>
<dbReference type="Gene3D" id="3.40.47.10">
    <property type="match status" value="3"/>
</dbReference>
<feature type="binding site" evidence="4">
    <location>
        <position position="218"/>
    </location>
    <ligand>
        <name>CoA</name>
        <dbReference type="ChEBI" id="CHEBI:57287"/>
    </ligand>
</feature>
<feature type="active site" description="Proton donor/acceptor" evidence="3">
    <location>
        <position position="258"/>
    </location>
</feature>
<feature type="domain" description="Ketosynthase family 3 (KS3)" evidence="5">
    <location>
        <begin position="485"/>
        <end position="949"/>
    </location>
</feature>
<keyword evidence="2" id="KW-0808">Transferase</keyword>
<name>A0A8K1FB52_PYTOL</name>
<dbReference type="PANTHER" id="PTHR43323">
    <property type="entry name" value="3-HYDROXY-3-METHYLGLUTARYL COENZYME A SYNTHASE"/>
    <property type="match status" value="1"/>
</dbReference>
<keyword evidence="7" id="KW-1185">Reference proteome</keyword>
<feature type="binding site" evidence="4">
    <location>
        <position position="263"/>
    </location>
    <ligand>
        <name>CoA</name>
        <dbReference type="ChEBI" id="CHEBI:57287"/>
    </ligand>
</feature>
<dbReference type="PROSITE" id="PS52004">
    <property type="entry name" value="KS3_2"/>
    <property type="match status" value="1"/>
</dbReference>
<dbReference type="Pfam" id="PF08540">
    <property type="entry name" value="HMG_CoA_synt_C"/>
    <property type="match status" value="1"/>
</dbReference>
<protein>
    <recommendedName>
        <fullName evidence="5">Ketosynthase family 3 (KS3) domain-containing protein</fullName>
    </recommendedName>
</protein>
<dbReference type="NCBIfam" id="TIGR01833">
    <property type="entry name" value="HMG-CoA-S_euk"/>
    <property type="match status" value="1"/>
</dbReference>
<evidence type="ECO:0000313" key="7">
    <source>
        <dbReference type="Proteomes" id="UP000794436"/>
    </source>
</evidence>
<dbReference type="Pfam" id="PF01154">
    <property type="entry name" value="HMG_CoA_synt_N"/>
    <property type="match status" value="1"/>
</dbReference>
<dbReference type="GO" id="GO:0006084">
    <property type="term" value="P:acetyl-CoA metabolic process"/>
    <property type="evidence" value="ECO:0007669"/>
    <property type="project" value="InterPro"/>
</dbReference>
<evidence type="ECO:0000256" key="3">
    <source>
        <dbReference type="PIRSR" id="PIRSR610122-1"/>
    </source>
</evidence>
<comment type="similarity">
    <text evidence="1">Belongs to the thiolase-like superfamily. HMG-CoA synthase family.</text>
</comment>
<organism evidence="6 7">
    <name type="scientific">Pythium oligandrum</name>
    <name type="common">Mycoparasitic fungus</name>
    <dbReference type="NCBI Taxonomy" id="41045"/>
    <lineage>
        <taxon>Eukaryota</taxon>
        <taxon>Sar</taxon>
        <taxon>Stramenopiles</taxon>
        <taxon>Oomycota</taxon>
        <taxon>Peronosporomycetes</taxon>
        <taxon>Pythiales</taxon>
        <taxon>Pythiaceae</taxon>
        <taxon>Pythium</taxon>
    </lineage>
</organism>
<dbReference type="Pfam" id="PF00109">
    <property type="entry name" value="ketoacyl-synt"/>
    <property type="match status" value="1"/>
</dbReference>
<dbReference type="SUPFAM" id="SSF53901">
    <property type="entry name" value="Thiolase-like"/>
    <property type="match status" value="4"/>
</dbReference>
<dbReference type="AlphaFoldDB" id="A0A8K1FB52"/>
<dbReference type="EMBL" id="SPLM01000147">
    <property type="protein sequence ID" value="TMW55756.1"/>
    <property type="molecule type" value="Genomic_DNA"/>
</dbReference>
<comment type="caution">
    <text evidence="6">The sequence shown here is derived from an EMBL/GenBank/DDBJ whole genome shotgun (WGS) entry which is preliminary data.</text>
</comment>